<accession>A0ABN2P0T1</accession>
<dbReference type="Pfam" id="PF13575">
    <property type="entry name" value="DUF4135"/>
    <property type="match status" value="1"/>
</dbReference>
<feature type="domain" description="Lantibiotic biosynthesis protein dehydration" evidence="2">
    <location>
        <begin position="160"/>
        <end position="352"/>
    </location>
</feature>
<dbReference type="Pfam" id="PF20329">
    <property type="entry name" value="DUF6624"/>
    <property type="match status" value="1"/>
</dbReference>
<dbReference type="RefSeq" id="WP_344260099.1">
    <property type="nucleotide sequence ID" value="NZ_BAAAMJ010000015.1"/>
</dbReference>
<feature type="compositionally biased region" description="Low complexity" evidence="1">
    <location>
        <begin position="818"/>
        <end position="839"/>
    </location>
</feature>
<evidence type="ECO:0000313" key="4">
    <source>
        <dbReference type="Proteomes" id="UP001501303"/>
    </source>
</evidence>
<dbReference type="InterPro" id="IPR046732">
    <property type="entry name" value="DUF6624"/>
</dbReference>
<dbReference type="InterPro" id="IPR025410">
    <property type="entry name" value="Lant_dehyd"/>
</dbReference>
<keyword evidence="4" id="KW-1185">Reference proteome</keyword>
<dbReference type="Proteomes" id="UP001501303">
    <property type="component" value="Unassembled WGS sequence"/>
</dbReference>
<feature type="region of interest" description="Disordered" evidence="1">
    <location>
        <begin position="808"/>
        <end position="839"/>
    </location>
</feature>
<organism evidence="3 4">
    <name type="scientific">Streptomyces sodiiphilus</name>
    <dbReference type="NCBI Taxonomy" id="226217"/>
    <lineage>
        <taxon>Bacteria</taxon>
        <taxon>Bacillati</taxon>
        <taxon>Actinomycetota</taxon>
        <taxon>Actinomycetes</taxon>
        <taxon>Kitasatosporales</taxon>
        <taxon>Streptomycetaceae</taxon>
        <taxon>Streptomyces</taxon>
    </lineage>
</organism>
<name>A0ABN2P0T1_9ACTN</name>
<evidence type="ECO:0000313" key="3">
    <source>
        <dbReference type="EMBL" id="GAA1908085.1"/>
    </source>
</evidence>
<protein>
    <recommendedName>
        <fullName evidence="2">Lantibiotic biosynthesis protein dehydration domain-containing protein</fullName>
    </recommendedName>
</protein>
<gene>
    <name evidence="3" type="ORF">GCM10009716_17500</name>
</gene>
<comment type="caution">
    <text evidence="3">The sequence shown here is derived from an EMBL/GenBank/DDBJ whole genome shotgun (WGS) entry which is preliminary data.</text>
</comment>
<proteinExistence type="predicted"/>
<reference evidence="3 4" key="1">
    <citation type="journal article" date="2019" name="Int. J. Syst. Evol. Microbiol.">
        <title>The Global Catalogue of Microorganisms (GCM) 10K type strain sequencing project: providing services to taxonomists for standard genome sequencing and annotation.</title>
        <authorList>
            <consortium name="The Broad Institute Genomics Platform"/>
            <consortium name="The Broad Institute Genome Sequencing Center for Infectious Disease"/>
            <person name="Wu L."/>
            <person name="Ma J."/>
        </authorList>
    </citation>
    <scope>NUCLEOTIDE SEQUENCE [LARGE SCALE GENOMIC DNA]</scope>
    <source>
        <strain evidence="3 4">JCM 13581</strain>
    </source>
</reference>
<dbReference type="EMBL" id="BAAAMJ010000015">
    <property type="protein sequence ID" value="GAA1908085.1"/>
    <property type="molecule type" value="Genomic_DNA"/>
</dbReference>
<sequence>MTGTAFEPTPPARREARTASLPLPLADPGPAAPVPALPPAASRLVEAVRKGTAGGLLPPLTAPGPGHTAMPAGHLAGAADARRLAAALSRPACRPLLDLLEELESWCARTAPTASGVLAPGVLSPLDPGLFGPLVCEVFTVCATGNEERAGRFAALRGAQYRAFLALFLDRLRRDLADGWPAAEALRGPATGLEAHGEETHNGGQRVLRVRLAGGGAVAYKPRPASGEVLLLAETDSLFALLNELPPASGPVRLPLLACWRGRGEDRHAYSWQEWVEPPGPYRVLRREGPWELTGTVLEPGEARRYWHRAGALAAACFGWGVVDLSGSNVLAGELPGGDGPLAFPVDLESCLVGVARLADTGLIHDPAAGGHHHPGLENEARWCDVDGTPAGWRRDDDGNLLLARRREPRGRTETRAVVAGTDGSTGYGPHLPAMLRGMFDAWTLLCRHRERAAAFLAEHAPDHYLRIIPRPTSDYYEELLMRRGLGPDTGTEAAGFAPQELEQLAREDVPYFFRTASGGPLLSMDPPPAAARFVPARLRQDMGPAWPPDPGRVTGEQFTLAGLGIALRDAIGYVFEQIPGHHAEDTEYGVRWELPAPLEGQVSFDWPDAGRRIVYRWDARRTRLLVEDLAAPPSPLPPSAAGEIRRRLLRLDRVDTALRGPWTASGFTDTALEEKLRRLTGSGLAWLRTVVAEHGWPGRSLVGERAADIACRLVQHAEGDTGFRAHCLELVRQAAREGEMPRRDIAYLTDALRLAQGRPQLYGTKFERVDGVFRPLALEDPERVDERRAALGMEPLDQYAEVLRTRFAPAVDPPPGTTAGTTPGGTTDSTEPSGTGKE</sequence>
<evidence type="ECO:0000256" key="1">
    <source>
        <dbReference type="SAM" id="MobiDB-lite"/>
    </source>
</evidence>
<evidence type="ECO:0000259" key="2">
    <source>
        <dbReference type="Pfam" id="PF13575"/>
    </source>
</evidence>